<reference evidence="2 3" key="1">
    <citation type="journal article" date="2018" name="Front. Microbiol.">
        <title>Genome Sequencing of Streptomyces atratus SCSIOZH16 and Activation Production of Nocardamine via Metabolic Engineering.</title>
        <authorList>
            <person name="Li Y."/>
            <person name="Zhang C."/>
            <person name="Liu C."/>
            <person name="Ju J."/>
            <person name="Ma J."/>
        </authorList>
    </citation>
    <scope>NUCLEOTIDE SEQUENCE [LARGE SCALE GENOMIC DNA]</scope>
    <source>
        <strain evidence="2 3">SCSIO_ZH16</strain>
    </source>
</reference>
<evidence type="ECO:0000313" key="3">
    <source>
        <dbReference type="Proteomes" id="UP000252698"/>
    </source>
</evidence>
<proteinExistence type="predicted"/>
<sequence length="161" mass="16925">MTTAWGHLGAAQLSACLTGHTMHTYRWSAIVRPVAALLAAVAALSLTACSAGEKDVTKPAPRATTPATDYSAPEMTAGLPPEPMGAGREVYLRAIRAVDPRLVEDEEKAVDAGRNQCATLLDGGDKADWLAAQRFGNDSRPLTDAQGKQLNAALRATLCPE</sequence>
<gene>
    <name evidence="2" type="ORF">C5746_05470</name>
</gene>
<feature type="region of interest" description="Disordered" evidence="1">
    <location>
        <begin position="53"/>
        <end position="84"/>
    </location>
</feature>
<organism evidence="2 3">
    <name type="scientific">Streptomyces atratus</name>
    <dbReference type="NCBI Taxonomy" id="1893"/>
    <lineage>
        <taxon>Bacteria</taxon>
        <taxon>Bacillati</taxon>
        <taxon>Actinomycetota</taxon>
        <taxon>Actinomycetes</taxon>
        <taxon>Kitasatosporales</taxon>
        <taxon>Streptomycetaceae</taxon>
        <taxon>Streptomyces</taxon>
    </lineage>
</organism>
<accession>A0A2Z5J834</accession>
<dbReference type="Proteomes" id="UP000252698">
    <property type="component" value="Chromosome"/>
</dbReference>
<dbReference type="KEGG" id="sata:C5746_05470"/>
<dbReference type="AlphaFoldDB" id="A0A2Z5J834"/>
<evidence type="ECO:0000256" key="1">
    <source>
        <dbReference type="SAM" id="MobiDB-lite"/>
    </source>
</evidence>
<name>A0A2Z5J834_STRAR</name>
<feature type="compositionally biased region" description="Low complexity" evidence="1">
    <location>
        <begin position="59"/>
        <end position="68"/>
    </location>
</feature>
<dbReference type="EMBL" id="CP027306">
    <property type="protein sequence ID" value="AXE76472.1"/>
    <property type="molecule type" value="Genomic_DNA"/>
</dbReference>
<evidence type="ECO:0008006" key="4">
    <source>
        <dbReference type="Google" id="ProtNLM"/>
    </source>
</evidence>
<evidence type="ECO:0000313" key="2">
    <source>
        <dbReference type="EMBL" id="AXE76472.1"/>
    </source>
</evidence>
<protein>
    <recommendedName>
        <fullName evidence="4">DUF732 domain-containing protein</fullName>
    </recommendedName>
</protein>